<dbReference type="GO" id="GO:0008446">
    <property type="term" value="F:GDP-mannose 4,6-dehydratase activity"/>
    <property type="evidence" value="ECO:0007669"/>
    <property type="project" value="UniProtKB-EC"/>
</dbReference>
<dbReference type="EMBL" id="BART01025077">
    <property type="protein sequence ID" value="GAG96444.1"/>
    <property type="molecule type" value="Genomic_DNA"/>
</dbReference>
<dbReference type="InterPro" id="IPR006368">
    <property type="entry name" value="GDP_Man_deHydtase"/>
</dbReference>
<evidence type="ECO:0000256" key="3">
    <source>
        <dbReference type="ARBA" id="ARBA00011989"/>
    </source>
</evidence>
<evidence type="ECO:0000256" key="4">
    <source>
        <dbReference type="ARBA" id="ARBA00023239"/>
    </source>
</evidence>
<dbReference type="PANTHER" id="PTHR43715">
    <property type="entry name" value="GDP-MANNOSE 4,6-DEHYDRATASE"/>
    <property type="match status" value="1"/>
</dbReference>
<comment type="cofactor">
    <cofactor evidence="1">
        <name>NADP(+)</name>
        <dbReference type="ChEBI" id="CHEBI:58349"/>
    </cofactor>
</comment>
<dbReference type="Pfam" id="PF16363">
    <property type="entry name" value="GDP_Man_Dehyd"/>
    <property type="match status" value="1"/>
</dbReference>
<keyword evidence="4" id="KW-0456">Lyase</keyword>
<dbReference type="InterPro" id="IPR036291">
    <property type="entry name" value="NAD(P)-bd_dom_sf"/>
</dbReference>
<organism evidence="6">
    <name type="scientific">marine sediment metagenome</name>
    <dbReference type="NCBI Taxonomy" id="412755"/>
    <lineage>
        <taxon>unclassified sequences</taxon>
        <taxon>metagenomes</taxon>
        <taxon>ecological metagenomes</taxon>
    </lineage>
</organism>
<dbReference type="SUPFAM" id="SSF51735">
    <property type="entry name" value="NAD(P)-binding Rossmann-fold domains"/>
    <property type="match status" value="1"/>
</dbReference>
<reference evidence="6" key="1">
    <citation type="journal article" date="2014" name="Front. Microbiol.">
        <title>High frequency of phylogenetically diverse reductive dehalogenase-homologous genes in deep subseafloor sedimentary metagenomes.</title>
        <authorList>
            <person name="Kawai M."/>
            <person name="Futagami T."/>
            <person name="Toyoda A."/>
            <person name="Takaki Y."/>
            <person name="Nishi S."/>
            <person name="Hori S."/>
            <person name="Arai W."/>
            <person name="Tsubouchi T."/>
            <person name="Morono Y."/>
            <person name="Uchiyama I."/>
            <person name="Ito T."/>
            <person name="Fujiyama A."/>
            <person name="Inagaki F."/>
            <person name="Takami H."/>
        </authorList>
    </citation>
    <scope>NUCLEOTIDE SEQUENCE</scope>
    <source>
        <strain evidence="6">Expedition CK06-06</strain>
    </source>
</reference>
<dbReference type="AlphaFoldDB" id="X1BKM9"/>
<name>X1BKM9_9ZZZZ</name>
<sequence length="222" mass="25243">LITGITGMDGSHLAEFLLDKGYEVHGILRRASTFNRSRIEHLRNYENPAKDNPFLHYGDMTDSTNISRLVGEIQPDEIYHLAAQSFVTASFDVPEYTADVDGLGTLRLLEASRKFDVKFYNASTSELFGTARDFLQNEQTPFHPRSPYGVAKLYSHWITCNYREAYNMFACNGILFNHESERRGAEFVTRKITLAIARIVAGKQKKIYLGNLNAKDRDTDGY</sequence>
<gene>
    <name evidence="6" type="ORF">S01H4_45099</name>
</gene>
<evidence type="ECO:0000256" key="1">
    <source>
        <dbReference type="ARBA" id="ARBA00001937"/>
    </source>
</evidence>
<proteinExistence type="inferred from homology"/>
<comment type="caution">
    <text evidence="6">The sequence shown here is derived from an EMBL/GenBank/DDBJ whole genome shotgun (WGS) entry which is preliminary data.</text>
</comment>
<dbReference type="CDD" id="cd05260">
    <property type="entry name" value="GDP_MD_SDR_e"/>
    <property type="match status" value="1"/>
</dbReference>
<evidence type="ECO:0000259" key="5">
    <source>
        <dbReference type="Pfam" id="PF16363"/>
    </source>
</evidence>
<dbReference type="FunFam" id="3.40.50.720:FF:000924">
    <property type="entry name" value="GDP-mannose 4,6 dehydratase"/>
    <property type="match status" value="1"/>
</dbReference>
<feature type="domain" description="NAD(P)-binding" evidence="5">
    <location>
        <begin position="1"/>
        <end position="215"/>
    </location>
</feature>
<protein>
    <recommendedName>
        <fullName evidence="3">GDP-mannose 4,6-dehydratase</fullName>
        <ecNumber evidence="3">4.2.1.47</ecNumber>
    </recommendedName>
</protein>
<dbReference type="Gene3D" id="3.90.25.10">
    <property type="entry name" value="UDP-galactose 4-epimerase, domain 1"/>
    <property type="match status" value="1"/>
</dbReference>
<feature type="non-terminal residue" evidence="6">
    <location>
        <position position="1"/>
    </location>
</feature>
<dbReference type="InterPro" id="IPR016040">
    <property type="entry name" value="NAD(P)-bd_dom"/>
</dbReference>
<evidence type="ECO:0000313" key="6">
    <source>
        <dbReference type="EMBL" id="GAG96444.1"/>
    </source>
</evidence>
<comment type="similarity">
    <text evidence="2">Belongs to the NAD(P)-dependent epimerase/dehydratase family. GDP-mannose 4,6-dehydratase subfamily.</text>
</comment>
<dbReference type="PANTHER" id="PTHR43715:SF1">
    <property type="entry name" value="GDP-MANNOSE 4,6 DEHYDRATASE"/>
    <property type="match status" value="1"/>
</dbReference>
<dbReference type="Gene3D" id="3.40.50.720">
    <property type="entry name" value="NAD(P)-binding Rossmann-like Domain"/>
    <property type="match status" value="1"/>
</dbReference>
<accession>X1BKM9</accession>
<dbReference type="EC" id="4.2.1.47" evidence="3"/>
<dbReference type="GO" id="GO:0042351">
    <property type="term" value="P:'de novo' GDP-L-fucose biosynthetic process"/>
    <property type="evidence" value="ECO:0007669"/>
    <property type="project" value="TreeGrafter"/>
</dbReference>
<evidence type="ECO:0000256" key="2">
    <source>
        <dbReference type="ARBA" id="ARBA00009263"/>
    </source>
</evidence>